<feature type="domain" description="Spore germination protein N-terminal" evidence="9">
    <location>
        <begin position="24"/>
        <end position="197"/>
    </location>
</feature>
<gene>
    <name evidence="10" type="ORF">ACFPYJ_14540</name>
</gene>
<dbReference type="Proteomes" id="UP001596047">
    <property type="component" value="Unassembled WGS sequence"/>
</dbReference>
<keyword evidence="3" id="KW-0309">Germination</keyword>
<dbReference type="InterPro" id="IPR057336">
    <property type="entry name" value="GerAC_N"/>
</dbReference>
<dbReference type="Gene3D" id="3.30.300.210">
    <property type="entry name" value="Nutrient germinant receptor protein C, domain 3"/>
    <property type="match status" value="1"/>
</dbReference>
<dbReference type="InterPro" id="IPR038501">
    <property type="entry name" value="Spore_GerAC_C_sf"/>
</dbReference>
<dbReference type="PANTHER" id="PTHR35789">
    <property type="entry name" value="SPORE GERMINATION PROTEIN B3"/>
    <property type="match status" value="1"/>
</dbReference>
<evidence type="ECO:0000256" key="5">
    <source>
        <dbReference type="ARBA" id="ARBA00023136"/>
    </source>
</evidence>
<dbReference type="PANTHER" id="PTHR35789:SF1">
    <property type="entry name" value="SPORE GERMINATION PROTEIN B3"/>
    <property type="match status" value="1"/>
</dbReference>
<evidence type="ECO:0000313" key="10">
    <source>
        <dbReference type="EMBL" id="MFC5650326.1"/>
    </source>
</evidence>
<protein>
    <submittedName>
        <fullName evidence="10">Ger(X)C family spore germination protein</fullName>
    </submittedName>
</protein>
<evidence type="ECO:0000256" key="1">
    <source>
        <dbReference type="ARBA" id="ARBA00004635"/>
    </source>
</evidence>
<comment type="similarity">
    <text evidence="2">Belongs to the GerABKC lipoprotein family.</text>
</comment>
<feature type="domain" description="Spore germination GerAC-like C-terminal" evidence="8">
    <location>
        <begin position="226"/>
        <end position="392"/>
    </location>
</feature>
<evidence type="ECO:0000256" key="4">
    <source>
        <dbReference type="ARBA" id="ARBA00022729"/>
    </source>
</evidence>
<evidence type="ECO:0000256" key="7">
    <source>
        <dbReference type="ARBA" id="ARBA00023288"/>
    </source>
</evidence>
<comment type="subcellular location">
    <subcellularLocation>
        <location evidence="1">Membrane</location>
        <topology evidence="1">Lipid-anchor</topology>
    </subcellularLocation>
</comment>
<sequence length="402" mass="44892">MKATKLITIIMFLSVVLLLTGCWNSREINKQSIVRGMGIDKVQKTNEYRVTFQIIIPSSVSIGRKGGAGGIPVIVHSDTDHTLFGAMRKASQKVPRELFFAHIQYLIIGESMAKAGIGELFDFFERVPKFSLTSPILIARGTSADSVLRVLSPAEYSQAGALANKLALTSKEWGQSVVVELLDVIKALQGTGETAISGVRIVGDPKIGETKANLEHTSLPAVIKIEGIALFKGKKLNKWLDGEEARGTLWVQNKMKRTAVNIACKDIVEGTAVELIRSRTKVKVNMKDGHPVFRIRIDEAGVVNEVQCSIDLNKREEITNLQKQWAKETEEEVMKAVKVAQSRKSDIFGFGDAVRRSYPKLWKEIERKEKWPEMFAESKVEVEVKAFIRRTGMRGRPYFFKS</sequence>
<dbReference type="NCBIfam" id="TIGR02887">
    <property type="entry name" value="spore_ger_x_C"/>
    <property type="match status" value="1"/>
</dbReference>
<dbReference type="Gene3D" id="6.20.190.10">
    <property type="entry name" value="Nutrient germinant receptor protein C, domain 1"/>
    <property type="match status" value="1"/>
</dbReference>
<keyword evidence="4" id="KW-0732">Signal</keyword>
<comment type="caution">
    <text evidence="10">The sequence shown here is derived from an EMBL/GenBank/DDBJ whole genome shotgun (WGS) entry which is preliminary data.</text>
</comment>
<name>A0ABW0W1N4_9BACL</name>
<evidence type="ECO:0000259" key="9">
    <source>
        <dbReference type="Pfam" id="PF25198"/>
    </source>
</evidence>
<dbReference type="RefSeq" id="WP_379188881.1">
    <property type="nucleotide sequence ID" value="NZ_JBHSOW010000048.1"/>
</dbReference>
<evidence type="ECO:0000256" key="2">
    <source>
        <dbReference type="ARBA" id="ARBA00007886"/>
    </source>
</evidence>
<evidence type="ECO:0000313" key="11">
    <source>
        <dbReference type="Proteomes" id="UP001596047"/>
    </source>
</evidence>
<dbReference type="Pfam" id="PF25198">
    <property type="entry name" value="Spore_GerAC_N"/>
    <property type="match status" value="1"/>
</dbReference>
<accession>A0ABW0W1N4</accession>
<evidence type="ECO:0000259" key="8">
    <source>
        <dbReference type="Pfam" id="PF05504"/>
    </source>
</evidence>
<dbReference type="InterPro" id="IPR046953">
    <property type="entry name" value="Spore_GerAC-like_C"/>
</dbReference>
<keyword evidence="11" id="KW-1185">Reference proteome</keyword>
<keyword evidence="7" id="KW-0449">Lipoprotein</keyword>
<evidence type="ECO:0000256" key="6">
    <source>
        <dbReference type="ARBA" id="ARBA00023139"/>
    </source>
</evidence>
<dbReference type="Pfam" id="PF05504">
    <property type="entry name" value="Spore_GerAC"/>
    <property type="match status" value="1"/>
</dbReference>
<dbReference type="PROSITE" id="PS51257">
    <property type="entry name" value="PROKAR_LIPOPROTEIN"/>
    <property type="match status" value="1"/>
</dbReference>
<dbReference type="EMBL" id="JBHSOW010000048">
    <property type="protein sequence ID" value="MFC5650326.1"/>
    <property type="molecule type" value="Genomic_DNA"/>
</dbReference>
<keyword evidence="6" id="KW-0564">Palmitate</keyword>
<organism evidence="10 11">
    <name type="scientific">Paenibacillus solisilvae</name>
    <dbReference type="NCBI Taxonomy" id="2486751"/>
    <lineage>
        <taxon>Bacteria</taxon>
        <taxon>Bacillati</taxon>
        <taxon>Bacillota</taxon>
        <taxon>Bacilli</taxon>
        <taxon>Bacillales</taxon>
        <taxon>Paenibacillaceae</taxon>
        <taxon>Paenibacillus</taxon>
    </lineage>
</organism>
<dbReference type="InterPro" id="IPR008844">
    <property type="entry name" value="Spore_GerAC-like"/>
</dbReference>
<proteinExistence type="inferred from homology"/>
<keyword evidence="5" id="KW-0472">Membrane</keyword>
<evidence type="ECO:0000256" key="3">
    <source>
        <dbReference type="ARBA" id="ARBA00022544"/>
    </source>
</evidence>
<reference evidence="11" key="1">
    <citation type="journal article" date="2019" name="Int. J. Syst. Evol. Microbiol.">
        <title>The Global Catalogue of Microorganisms (GCM) 10K type strain sequencing project: providing services to taxonomists for standard genome sequencing and annotation.</title>
        <authorList>
            <consortium name="The Broad Institute Genomics Platform"/>
            <consortium name="The Broad Institute Genome Sequencing Center for Infectious Disease"/>
            <person name="Wu L."/>
            <person name="Ma J."/>
        </authorList>
    </citation>
    <scope>NUCLEOTIDE SEQUENCE [LARGE SCALE GENOMIC DNA]</scope>
    <source>
        <strain evidence="11">CGMCC 1.3240</strain>
    </source>
</reference>